<keyword evidence="4 5" id="KW-0472">Membrane</keyword>
<dbReference type="Gene3D" id="1.20.1530.20">
    <property type="match status" value="1"/>
</dbReference>
<dbReference type="InterPro" id="IPR004710">
    <property type="entry name" value="Bilac:Na_transpt"/>
</dbReference>
<accession>A0A382M3N0</accession>
<protein>
    <recommendedName>
        <fullName evidence="7">Bile acid:sodium symporter</fullName>
    </recommendedName>
</protein>
<evidence type="ECO:0000256" key="5">
    <source>
        <dbReference type="SAM" id="Phobius"/>
    </source>
</evidence>
<dbReference type="PANTHER" id="PTHR10361:SF24">
    <property type="entry name" value="P3 PROTEIN"/>
    <property type="match status" value="1"/>
</dbReference>
<name>A0A382M3N0_9ZZZZ</name>
<organism evidence="6">
    <name type="scientific">marine metagenome</name>
    <dbReference type="NCBI Taxonomy" id="408172"/>
    <lineage>
        <taxon>unclassified sequences</taxon>
        <taxon>metagenomes</taxon>
        <taxon>ecological metagenomes</taxon>
    </lineage>
</organism>
<dbReference type="EMBL" id="UINC01091047">
    <property type="protein sequence ID" value="SVC43509.1"/>
    <property type="molecule type" value="Genomic_DNA"/>
</dbReference>
<evidence type="ECO:0000256" key="2">
    <source>
        <dbReference type="ARBA" id="ARBA00022692"/>
    </source>
</evidence>
<dbReference type="InterPro" id="IPR002657">
    <property type="entry name" value="BilAc:Na_symport/Acr3"/>
</dbReference>
<feature type="transmembrane region" description="Helical" evidence="5">
    <location>
        <begin position="36"/>
        <end position="55"/>
    </location>
</feature>
<gene>
    <name evidence="6" type="ORF">METZ01_LOCUS296363</name>
</gene>
<feature type="non-terminal residue" evidence="6">
    <location>
        <position position="165"/>
    </location>
</feature>
<keyword evidence="2 5" id="KW-0812">Transmembrane</keyword>
<proteinExistence type="predicted"/>
<dbReference type="Pfam" id="PF01758">
    <property type="entry name" value="SBF"/>
    <property type="match status" value="1"/>
</dbReference>
<sequence length="165" mass="17678">MVGFCVVGFVEDQNSIDPTQTENQQVAMEESVVTKIFLPIALAVIMLGMGLSLTTDDFRRVVIYPKATVLGMLNQLVLLPIVAFVYAKIFPLSPELAVGLMILAICPGGVTSNLISHVSKGDTALSITLTAISGVITVVTIPFILNFSLEHFMAEGERISLPIGK</sequence>
<reference evidence="6" key="1">
    <citation type="submission" date="2018-05" db="EMBL/GenBank/DDBJ databases">
        <authorList>
            <person name="Lanie J.A."/>
            <person name="Ng W.-L."/>
            <person name="Kazmierczak K.M."/>
            <person name="Andrzejewski T.M."/>
            <person name="Davidsen T.M."/>
            <person name="Wayne K.J."/>
            <person name="Tettelin H."/>
            <person name="Glass J.I."/>
            <person name="Rusch D."/>
            <person name="Podicherti R."/>
            <person name="Tsui H.-C.T."/>
            <person name="Winkler M.E."/>
        </authorList>
    </citation>
    <scope>NUCLEOTIDE SEQUENCE</scope>
</reference>
<feature type="transmembrane region" description="Helical" evidence="5">
    <location>
        <begin position="96"/>
        <end position="115"/>
    </location>
</feature>
<comment type="subcellular location">
    <subcellularLocation>
        <location evidence="1">Membrane</location>
        <topology evidence="1">Multi-pass membrane protein</topology>
    </subcellularLocation>
</comment>
<evidence type="ECO:0000313" key="6">
    <source>
        <dbReference type="EMBL" id="SVC43509.1"/>
    </source>
</evidence>
<evidence type="ECO:0000256" key="3">
    <source>
        <dbReference type="ARBA" id="ARBA00022989"/>
    </source>
</evidence>
<feature type="transmembrane region" description="Helical" evidence="5">
    <location>
        <begin position="127"/>
        <end position="145"/>
    </location>
</feature>
<evidence type="ECO:0000256" key="1">
    <source>
        <dbReference type="ARBA" id="ARBA00004141"/>
    </source>
</evidence>
<dbReference type="GO" id="GO:0016020">
    <property type="term" value="C:membrane"/>
    <property type="evidence" value="ECO:0007669"/>
    <property type="project" value="UniProtKB-SubCell"/>
</dbReference>
<keyword evidence="3 5" id="KW-1133">Transmembrane helix</keyword>
<dbReference type="PANTHER" id="PTHR10361">
    <property type="entry name" value="SODIUM-BILE ACID COTRANSPORTER"/>
    <property type="match status" value="1"/>
</dbReference>
<evidence type="ECO:0000256" key="4">
    <source>
        <dbReference type="ARBA" id="ARBA00023136"/>
    </source>
</evidence>
<dbReference type="InterPro" id="IPR038770">
    <property type="entry name" value="Na+/solute_symporter_sf"/>
</dbReference>
<feature type="transmembrane region" description="Helical" evidence="5">
    <location>
        <begin position="67"/>
        <end position="90"/>
    </location>
</feature>
<evidence type="ECO:0008006" key="7">
    <source>
        <dbReference type="Google" id="ProtNLM"/>
    </source>
</evidence>
<dbReference type="AlphaFoldDB" id="A0A382M3N0"/>